<comment type="similarity">
    <text evidence="2">Belongs to the peptidase S54 family.</text>
</comment>
<keyword evidence="6 7" id="KW-0472">Membrane</keyword>
<feature type="transmembrane region" description="Helical" evidence="7">
    <location>
        <begin position="110"/>
        <end position="129"/>
    </location>
</feature>
<evidence type="ECO:0000313" key="9">
    <source>
        <dbReference type="EMBL" id="CAA6818321.1"/>
    </source>
</evidence>
<dbReference type="PANTHER" id="PTHR43731">
    <property type="entry name" value="RHOMBOID PROTEASE"/>
    <property type="match status" value="1"/>
</dbReference>
<dbReference type="AlphaFoldDB" id="A0A6S6T561"/>
<dbReference type="InterPro" id="IPR035952">
    <property type="entry name" value="Rhomboid-like_sf"/>
</dbReference>
<evidence type="ECO:0000259" key="8">
    <source>
        <dbReference type="Pfam" id="PF01694"/>
    </source>
</evidence>
<dbReference type="InterPro" id="IPR050925">
    <property type="entry name" value="Rhomboid_protease_S54"/>
</dbReference>
<dbReference type="GO" id="GO:0016020">
    <property type="term" value="C:membrane"/>
    <property type="evidence" value="ECO:0007669"/>
    <property type="project" value="UniProtKB-SubCell"/>
</dbReference>
<comment type="subcellular location">
    <subcellularLocation>
        <location evidence="1">Membrane</location>
        <topology evidence="1">Multi-pass membrane protein</topology>
    </subcellularLocation>
</comment>
<keyword evidence="5 7" id="KW-1133">Transmembrane helix</keyword>
<feature type="transmembrane region" description="Helical" evidence="7">
    <location>
        <begin position="27"/>
        <end position="43"/>
    </location>
</feature>
<evidence type="ECO:0000256" key="7">
    <source>
        <dbReference type="SAM" id="Phobius"/>
    </source>
</evidence>
<dbReference type="InterPro" id="IPR022764">
    <property type="entry name" value="Peptidase_S54_rhomboid_dom"/>
</dbReference>
<keyword evidence="3 7" id="KW-0812">Transmembrane</keyword>
<evidence type="ECO:0000256" key="5">
    <source>
        <dbReference type="ARBA" id="ARBA00022989"/>
    </source>
</evidence>
<dbReference type="PANTHER" id="PTHR43731:SF14">
    <property type="entry name" value="PRESENILIN-ASSOCIATED RHOMBOID-LIKE PROTEIN, MITOCHONDRIAL"/>
    <property type="match status" value="1"/>
</dbReference>
<evidence type="ECO:0000256" key="3">
    <source>
        <dbReference type="ARBA" id="ARBA00022692"/>
    </source>
</evidence>
<reference evidence="9" key="1">
    <citation type="submission" date="2020-01" db="EMBL/GenBank/DDBJ databases">
        <authorList>
            <person name="Meier V. D."/>
            <person name="Meier V D."/>
        </authorList>
    </citation>
    <scope>NUCLEOTIDE SEQUENCE</scope>
    <source>
        <strain evidence="9">HLG_WM_MAG_01</strain>
    </source>
</reference>
<dbReference type="SUPFAM" id="SSF144091">
    <property type="entry name" value="Rhomboid-like"/>
    <property type="match status" value="1"/>
</dbReference>
<accession>A0A6S6T561</accession>
<feature type="transmembrane region" description="Helical" evidence="7">
    <location>
        <begin position="135"/>
        <end position="155"/>
    </location>
</feature>
<dbReference type="GO" id="GO:0004252">
    <property type="term" value="F:serine-type endopeptidase activity"/>
    <property type="evidence" value="ECO:0007669"/>
    <property type="project" value="InterPro"/>
</dbReference>
<dbReference type="Pfam" id="PF01694">
    <property type="entry name" value="Rhomboid"/>
    <property type="match status" value="1"/>
</dbReference>
<organism evidence="9">
    <name type="scientific">uncultured Sulfurovum sp</name>
    <dbReference type="NCBI Taxonomy" id="269237"/>
    <lineage>
        <taxon>Bacteria</taxon>
        <taxon>Pseudomonadati</taxon>
        <taxon>Campylobacterota</taxon>
        <taxon>Epsilonproteobacteria</taxon>
        <taxon>Campylobacterales</taxon>
        <taxon>Sulfurovaceae</taxon>
        <taxon>Sulfurovum</taxon>
        <taxon>environmental samples</taxon>
    </lineage>
</organism>
<evidence type="ECO:0000256" key="6">
    <source>
        <dbReference type="ARBA" id="ARBA00023136"/>
    </source>
</evidence>
<protein>
    <submittedName>
        <fullName evidence="9">Conserved membrane protein</fullName>
    </submittedName>
</protein>
<evidence type="ECO:0000256" key="1">
    <source>
        <dbReference type="ARBA" id="ARBA00004141"/>
    </source>
</evidence>
<keyword evidence="4" id="KW-0378">Hydrolase</keyword>
<proteinExistence type="inferred from homology"/>
<gene>
    <name evidence="9" type="ORF">HELGO_WM403</name>
</gene>
<feature type="transmembrane region" description="Helical" evidence="7">
    <location>
        <begin position="73"/>
        <end position="98"/>
    </location>
</feature>
<dbReference type="Gene3D" id="1.20.1540.10">
    <property type="entry name" value="Rhomboid-like"/>
    <property type="match status" value="1"/>
</dbReference>
<feature type="domain" description="Peptidase S54 rhomboid" evidence="8">
    <location>
        <begin position="70"/>
        <end position="209"/>
    </location>
</feature>
<sequence length="241" mass="26658">MALMALFFLRLLSLSLMTHFIQYKITYTLIVLNVIIYIVSAFSSQSLINMNVEVLVDMGALYGPYVVLKSEWWRLFTAMFLHGGMTHLLMNMFSLYLIGRGAERYFSTMAYLGIYLFSGLLGGLASLYMHQGSVGVGASGAIFGVFGALAGFFLAHREQIASHTKSFMKDFAVIIGINLVIGFSIESIDVSAHVGGLVVGFIGGYMVSKNSAWLWHYSIAMTLCMVAIMNYLPSQYAQGFF</sequence>
<dbReference type="EMBL" id="CACVAS010000107">
    <property type="protein sequence ID" value="CAA6818321.1"/>
    <property type="molecule type" value="Genomic_DNA"/>
</dbReference>
<name>A0A6S6T561_9BACT</name>
<evidence type="ECO:0000256" key="4">
    <source>
        <dbReference type="ARBA" id="ARBA00022801"/>
    </source>
</evidence>
<evidence type="ECO:0000256" key="2">
    <source>
        <dbReference type="ARBA" id="ARBA00009045"/>
    </source>
</evidence>
<feature type="transmembrane region" description="Helical" evidence="7">
    <location>
        <begin position="214"/>
        <end position="232"/>
    </location>
</feature>